<organism evidence="1 2">
    <name type="scientific">Lophiostoma macrostomum CBS 122681</name>
    <dbReference type="NCBI Taxonomy" id="1314788"/>
    <lineage>
        <taxon>Eukaryota</taxon>
        <taxon>Fungi</taxon>
        <taxon>Dikarya</taxon>
        <taxon>Ascomycota</taxon>
        <taxon>Pezizomycotina</taxon>
        <taxon>Dothideomycetes</taxon>
        <taxon>Pleosporomycetidae</taxon>
        <taxon>Pleosporales</taxon>
        <taxon>Lophiostomataceae</taxon>
        <taxon>Lophiostoma</taxon>
    </lineage>
</organism>
<evidence type="ECO:0000313" key="2">
    <source>
        <dbReference type="Proteomes" id="UP000799324"/>
    </source>
</evidence>
<dbReference type="PANTHER" id="PTHR38846:SF1">
    <property type="entry name" value="C3H1-TYPE DOMAIN-CONTAINING PROTEIN"/>
    <property type="match status" value="1"/>
</dbReference>
<reference evidence="1" key="1">
    <citation type="journal article" date="2020" name="Stud. Mycol.">
        <title>101 Dothideomycetes genomes: a test case for predicting lifestyles and emergence of pathogens.</title>
        <authorList>
            <person name="Haridas S."/>
            <person name="Albert R."/>
            <person name="Binder M."/>
            <person name="Bloem J."/>
            <person name="Labutti K."/>
            <person name="Salamov A."/>
            <person name="Andreopoulos B."/>
            <person name="Baker S."/>
            <person name="Barry K."/>
            <person name="Bills G."/>
            <person name="Bluhm B."/>
            <person name="Cannon C."/>
            <person name="Castanera R."/>
            <person name="Culley D."/>
            <person name="Daum C."/>
            <person name="Ezra D."/>
            <person name="Gonzalez J."/>
            <person name="Henrissat B."/>
            <person name="Kuo A."/>
            <person name="Liang C."/>
            <person name="Lipzen A."/>
            <person name="Lutzoni F."/>
            <person name="Magnuson J."/>
            <person name="Mondo S."/>
            <person name="Nolan M."/>
            <person name="Ohm R."/>
            <person name="Pangilinan J."/>
            <person name="Park H.-J."/>
            <person name="Ramirez L."/>
            <person name="Alfaro M."/>
            <person name="Sun H."/>
            <person name="Tritt A."/>
            <person name="Yoshinaga Y."/>
            <person name="Zwiers L.-H."/>
            <person name="Turgeon B."/>
            <person name="Goodwin S."/>
            <person name="Spatafora J."/>
            <person name="Crous P."/>
            <person name="Grigoriev I."/>
        </authorList>
    </citation>
    <scope>NUCLEOTIDE SEQUENCE</scope>
    <source>
        <strain evidence="1">CBS 122681</strain>
    </source>
</reference>
<name>A0A6A6TGP9_9PLEO</name>
<proteinExistence type="predicted"/>
<protein>
    <submittedName>
        <fullName evidence="1">Uncharacterized protein</fullName>
    </submittedName>
</protein>
<evidence type="ECO:0000313" key="1">
    <source>
        <dbReference type="EMBL" id="KAF2658511.1"/>
    </source>
</evidence>
<sequence length="150" mass="17219">MPAINAFTARYPGFQPDDTETLAQTFKRLSVYNNWPKKGKKQSQRRTHFYAAEFAAHYGTDGTKLEGWQKLCIDVGIEDPPQSITKCKKALKKRLVNLVNLMEHCRDPTIEVKHFKSFATFQNYTLNGMIFPKAAAKQSRFLAELLQSIF</sequence>
<dbReference type="OrthoDB" id="6105938at2759"/>
<dbReference type="Proteomes" id="UP000799324">
    <property type="component" value="Unassembled WGS sequence"/>
</dbReference>
<dbReference type="PANTHER" id="PTHR38846">
    <property type="entry name" value="C3H1-TYPE DOMAIN-CONTAINING PROTEIN"/>
    <property type="match status" value="1"/>
</dbReference>
<dbReference type="AlphaFoldDB" id="A0A6A6TGP9"/>
<accession>A0A6A6TGP9</accession>
<keyword evidence="2" id="KW-1185">Reference proteome</keyword>
<gene>
    <name evidence="1" type="ORF">K491DRAFT_756030</name>
</gene>
<dbReference type="EMBL" id="MU004314">
    <property type="protein sequence ID" value="KAF2658511.1"/>
    <property type="molecule type" value="Genomic_DNA"/>
</dbReference>